<dbReference type="InterPro" id="IPR040265">
    <property type="entry name" value="CHUP1/IPGA1-like"/>
</dbReference>
<feature type="non-terminal residue" evidence="3">
    <location>
        <position position="1"/>
    </location>
</feature>
<dbReference type="PANTHER" id="PTHR31342:SF43">
    <property type="entry name" value="F11A17.16"/>
    <property type="match status" value="1"/>
</dbReference>
<protein>
    <submittedName>
        <fullName evidence="3">Protein CHUP1 chloroplastic-like</fullName>
    </submittedName>
</protein>
<evidence type="ECO:0000256" key="2">
    <source>
        <dbReference type="SAM" id="Coils"/>
    </source>
</evidence>
<reference evidence="3 4" key="1">
    <citation type="journal article" date="2018" name="Front. Plant Sci.">
        <title>Red Clover (Trifolium pratense) and Zigzag Clover (T. medium) - A Picture of Genomic Similarities and Differences.</title>
        <authorList>
            <person name="Dluhosova J."/>
            <person name="Istvanek J."/>
            <person name="Nedelnik J."/>
            <person name="Repkova J."/>
        </authorList>
    </citation>
    <scope>NUCLEOTIDE SEQUENCE [LARGE SCALE GENOMIC DNA]</scope>
    <source>
        <strain evidence="4">cv. 10/8</strain>
        <tissue evidence="3">Leaf</tissue>
    </source>
</reference>
<evidence type="ECO:0000256" key="1">
    <source>
        <dbReference type="ARBA" id="ARBA00023054"/>
    </source>
</evidence>
<sequence>IREDIQTKGEFINDLIKKVVDAGYVDIEDVVKFVDWLDGELSTLADERAVLKHFKWPEKKADAMREAAVEYRELKMLEQEISSYKDDPDIPCVASLKKMASLLDK</sequence>
<dbReference type="Proteomes" id="UP000265520">
    <property type="component" value="Unassembled WGS sequence"/>
</dbReference>
<dbReference type="AlphaFoldDB" id="A0A392P0G8"/>
<dbReference type="PANTHER" id="PTHR31342">
    <property type="entry name" value="PROTEIN CHUP1, CHLOROPLASTIC"/>
    <property type="match status" value="1"/>
</dbReference>
<name>A0A392P0G8_9FABA</name>
<organism evidence="3 4">
    <name type="scientific">Trifolium medium</name>
    <dbReference type="NCBI Taxonomy" id="97028"/>
    <lineage>
        <taxon>Eukaryota</taxon>
        <taxon>Viridiplantae</taxon>
        <taxon>Streptophyta</taxon>
        <taxon>Embryophyta</taxon>
        <taxon>Tracheophyta</taxon>
        <taxon>Spermatophyta</taxon>
        <taxon>Magnoliopsida</taxon>
        <taxon>eudicotyledons</taxon>
        <taxon>Gunneridae</taxon>
        <taxon>Pentapetalae</taxon>
        <taxon>rosids</taxon>
        <taxon>fabids</taxon>
        <taxon>Fabales</taxon>
        <taxon>Fabaceae</taxon>
        <taxon>Papilionoideae</taxon>
        <taxon>50 kb inversion clade</taxon>
        <taxon>NPAAA clade</taxon>
        <taxon>Hologalegina</taxon>
        <taxon>IRL clade</taxon>
        <taxon>Trifolieae</taxon>
        <taxon>Trifolium</taxon>
    </lineage>
</organism>
<dbReference type="GO" id="GO:0055028">
    <property type="term" value="C:cortical microtubule"/>
    <property type="evidence" value="ECO:0007669"/>
    <property type="project" value="TreeGrafter"/>
</dbReference>
<evidence type="ECO:0000313" key="4">
    <source>
        <dbReference type="Proteomes" id="UP000265520"/>
    </source>
</evidence>
<dbReference type="EMBL" id="LXQA010058959">
    <property type="protein sequence ID" value="MCI05533.1"/>
    <property type="molecule type" value="Genomic_DNA"/>
</dbReference>
<accession>A0A392P0G8</accession>
<evidence type="ECO:0000313" key="3">
    <source>
        <dbReference type="EMBL" id="MCI05533.1"/>
    </source>
</evidence>
<keyword evidence="1 2" id="KW-0175">Coiled coil</keyword>
<feature type="coiled-coil region" evidence="2">
    <location>
        <begin position="60"/>
        <end position="87"/>
    </location>
</feature>
<keyword evidence="4" id="KW-1185">Reference proteome</keyword>
<dbReference type="GO" id="GO:0072699">
    <property type="term" value="P:protein localization to cortical microtubule cytoskeleton"/>
    <property type="evidence" value="ECO:0007669"/>
    <property type="project" value="TreeGrafter"/>
</dbReference>
<comment type="caution">
    <text evidence="3">The sequence shown here is derived from an EMBL/GenBank/DDBJ whole genome shotgun (WGS) entry which is preliminary data.</text>
</comment>
<proteinExistence type="predicted"/>